<dbReference type="InterPro" id="IPR003601">
    <property type="entry name" value="Topo_IA_2"/>
</dbReference>
<dbReference type="InterPro" id="IPR028612">
    <property type="entry name" value="Topoisom_1_IA"/>
</dbReference>
<dbReference type="InterPro" id="IPR000380">
    <property type="entry name" value="Topo_IA"/>
</dbReference>
<comment type="caution">
    <text evidence="10">Lacks conserved residue(s) required for the propagation of feature annotation.</text>
</comment>
<keyword evidence="8 10" id="KW-0238">DNA-binding</keyword>
<dbReference type="GO" id="GO:0003677">
    <property type="term" value="F:DNA binding"/>
    <property type="evidence" value="ECO:0007669"/>
    <property type="project" value="UniProtKB-KW"/>
</dbReference>
<dbReference type="InterPro" id="IPR023406">
    <property type="entry name" value="Topo_IA_AS"/>
</dbReference>
<keyword evidence="4" id="KW-0863">Zinc-finger</keyword>
<dbReference type="SUPFAM" id="SSF57783">
    <property type="entry name" value="Zinc beta-ribbon"/>
    <property type="match status" value="1"/>
</dbReference>
<evidence type="ECO:0000256" key="4">
    <source>
        <dbReference type="ARBA" id="ARBA00022771"/>
    </source>
</evidence>
<evidence type="ECO:0000256" key="1">
    <source>
        <dbReference type="ARBA" id="ARBA00000213"/>
    </source>
</evidence>
<feature type="site" description="Interaction with DNA" evidence="10">
    <location>
        <position position="139"/>
    </location>
</feature>
<dbReference type="Gene3D" id="3.30.65.10">
    <property type="entry name" value="Bacterial Topoisomerase I, domain 1"/>
    <property type="match status" value="2"/>
</dbReference>
<feature type="region of interest" description="Disordered" evidence="11">
    <location>
        <begin position="596"/>
        <end position="618"/>
    </location>
</feature>
<feature type="domain" description="Topo IA-type catalytic" evidence="13">
    <location>
        <begin position="125"/>
        <end position="547"/>
    </location>
</feature>
<dbReference type="InterPro" id="IPR006171">
    <property type="entry name" value="TOPRIM_dom"/>
</dbReference>
<dbReference type="Gene3D" id="1.10.460.10">
    <property type="entry name" value="Topoisomerase I, domain 2"/>
    <property type="match status" value="1"/>
</dbReference>
<dbReference type="InterPro" id="IPR013825">
    <property type="entry name" value="Topo_IA_cen_sub2"/>
</dbReference>
<dbReference type="Gene3D" id="3.40.50.140">
    <property type="match status" value="1"/>
</dbReference>
<keyword evidence="5" id="KW-0862">Zinc</keyword>
<evidence type="ECO:0000259" key="12">
    <source>
        <dbReference type="PROSITE" id="PS50880"/>
    </source>
</evidence>
<feature type="site" description="Interaction with DNA" evidence="10">
    <location>
        <position position="480"/>
    </location>
</feature>
<dbReference type="NCBIfam" id="TIGR01051">
    <property type="entry name" value="topA_bact"/>
    <property type="match status" value="1"/>
</dbReference>
<feature type="region of interest" description="Interaction with DNA" evidence="10">
    <location>
        <begin position="159"/>
        <end position="164"/>
    </location>
</feature>
<feature type="active site" description="O-(5'-phospho-DNA)-tyrosine intermediate" evidence="10">
    <location>
        <position position="288"/>
    </location>
</feature>
<dbReference type="PROSITE" id="PS00396">
    <property type="entry name" value="TOPO_IA_1"/>
    <property type="match status" value="1"/>
</dbReference>
<dbReference type="InterPro" id="IPR013824">
    <property type="entry name" value="Topo_IA_cen_sub1"/>
</dbReference>
<name>I2PX38_9BACT</name>
<dbReference type="InterPro" id="IPR023405">
    <property type="entry name" value="Topo_IA_core_domain"/>
</dbReference>
<dbReference type="SMART" id="SM00436">
    <property type="entry name" value="TOP1Bc"/>
    <property type="match status" value="1"/>
</dbReference>
<comment type="similarity">
    <text evidence="2 10">Belongs to the type IA topoisomerase family.</text>
</comment>
<dbReference type="PRINTS" id="PR00417">
    <property type="entry name" value="PRTPISMRASEI"/>
</dbReference>
<dbReference type="GO" id="GO:0008270">
    <property type="term" value="F:zinc ion binding"/>
    <property type="evidence" value="ECO:0007669"/>
    <property type="project" value="UniProtKB-KW"/>
</dbReference>
<dbReference type="Pfam" id="PF01131">
    <property type="entry name" value="Topoisom_bac"/>
    <property type="match status" value="1"/>
</dbReference>
<comment type="function">
    <text evidence="10">Releases the supercoiling and torsional tension of DNA, which is introduced during the DNA replication and transcription, by transiently cleaving and rejoining one strand of the DNA duplex. Introduces a single-strand break via transesterification at a target site in duplex DNA. The scissile phosphodiester is attacked by the catalytic tyrosine of the enzyme, resulting in the formation of a DNA-(5'-phosphotyrosyl)-enzyme intermediate and the expulsion of a 3'-OH DNA strand. The free DNA strand then undergoes passage around the unbroken strand, thus removing DNA supercoils. Finally, in the religation step, the DNA 3'-OH attacks the covalent intermediate to expel the active-site tyrosine and restore the DNA phosphodiester backbone.</text>
</comment>
<keyword evidence="9 10" id="KW-0413">Isomerase</keyword>
<dbReference type="HOGENOM" id="CLU_002929_4_3_7"/>
<evidence type="ECO:0000256" key="9">
    <source>
        <dbReference type="ARBA" id="ARBA00023235"/>
    </source>
</evidence>
<evidence type="ECO:0000256" key="2">
    <source>
        <dbReference type="ARBA" id="ARBA00009446"/>
    </source>
</evidence>
<dbReference type="EC" id="5.6.2.1" evidence="10"/>
<feature type="compositionally biased region" description="Basic and acidic residues" evidence="11">
    <location>
        <begin position="598"/>
        <end position="610"/>
    </location>
</feature>
<dbReference type="SMART" id="SM00437">
    <property type="entry name" value="TOP1Ac"/>
    <property type="match status" value="1"/>
</dbReference>
<dbReference type="Gene3D" id="1.10.290.10">
    <property type="entry name" value="Topoisomerase I, domain 4"/>
    <property type="match status" value="1"/>
</dbReference>
<dbReference type="Gene3D" id="2.70.20.10">
    <property type="entry name" value="Topoisomerase I, domain 3"/>
    <property type="match status" value="1"/>
</dbReference>
<dbReference type="eggNOG" id="COG0550">
    <property type="taxonomic scope" value="Bacteria"/>
</dbReference>
<evidence type="ECO:0000256" key="8">
    <source>
        <dbReference type="ARBA" id="ARBA00023125"/>
    </source>
</evidence>
<dbReference type="HAMAP" id="MF_00952">
    <property type="entry name" value="Topoisom_1_prok"/>
    <property type="match status" value="1"/>
</dbReference>
<dbReference type="CDD" id="cd03363">
    <property type="entry name" value="TOPRIM_TopoIA_TopoI"/>
    <property type="match status" value="1"/>
</dbReference>
<dbReference type="InterPro" id="IPR013826">
    <property type="entry name" value="Topo_IA_cen_sub3"/>
</dbReference>
<evidence type="ECO:0000256" key="11">
    <source>
        <dbReference type="SAM" id="MobiDB-lite"/>
    </source>
</evidence>
<evidence type="ECO:0000256" key="7">
    <source>
        <dbReference type="ARBA" id="ARBA00023029"/>
    </source>
</evidence>
<reference evidence="14" key="1">
    <citation type="submission" date="2011-11" db="EMBL/GenBank/DDBJ databases">
        <title>Improved High-Quality Draft sequence of Desulfovibrio sp. U5L.</title>
        <authorList>
            <consortium name="US DOE Joint Genome Institute"/>
            <person name="Lucas S."/>
            <person name="Han J."/>
            <person name="Lapidus A."/>
            <person name="Cheng J.-F."/>
            <person name="Goodwin L."/>
            <person name="Pitluck S."/>
            <person name="Peters L."/>
            <person name="Ovchinnikova G."/>
            <person name="Held B."/>
            <person name="Detter J.C."/>
            <person name="Han C."/>
            <person name="Tapia R."/>
            <person name="Land M."/>
            <person name="Hauser L."/>
            <person name="Kyrpides N."/>
            <person name="Ivanova N."/>
            <person name="Pagani I."/>
            <person name="Gabster J."/>
            <person name="Walker C."/>
            <person name="Stolyar S."/>
            <person name="Stahl D."/>
            <person name="Arkin A."/>
            <person name="Dehal P."/>
            <person name="Hazen T."/>
            <person name="Woyke T."/>
        </authorList>
    </citation>
    <scope>NUCLEOTIDE SEQUENCE [LARGE SCALE GENOMIC DNA]</scope>
    <source>
        <strain evidence="14">U5L</strain>
    </source>
</reference>
<proteinExistence type="inferred from homology"/>
<feature type="site" description="Interaction with DNA" evidence="10">
    <location>
        <position position="290"/>
    </location>
</feature>
<dbReference type="InterPro" id="IPR034149">
    <property type="entry name" value="TOPRIM_TopoI"/>
</dbReference>
<dbReference type="EMBL" id="JH600068">
    <property type="protein sequence ID" value="EIG52094.1"/>
    <property type="molecule type" value="Genomic_DNA"/>
</dbReference>
<dbReference type="GO" id="GO:0005694">
    <property type="term" value="C:chromosome"/>
    <property type="evidence" value="ECO:0007669"/>
    <property type="project" value="InterPro"/>
</dbReference>
<dbReference type="InterPro" id="IPR013498">
    <property type="entry name" value="Topo_IA_Znf"/>
</dbReference>
<evidence type="ECO:0000256" key="10">
    <source>
        <dbReference type="HAMAP-Rule" id="MF_00952"/>
    </source>
</evidence>
<feature type="site" description="Interaction with DNA" evidence="10">
    <location>
        <position position="144"/>
    </location>
</feature>
<comment type="subunit">
    <text evidence="10">Monomer.</text>
</comment>
<feature type="domain" description="Toprim" evidence="12">
    <location>
        <begin position="2"/>
        <end position="111"/>
    </location>
</feature>
<evidence type="ECO:0000259" key="13">
    <source>
        <dbReference type="PROSITE" id="PS52039"/>
    </source>
</evidence>
<dbReference type="STRING" id="596152.DesU5LDRAFT_0386"/>
<sequence>MKNLLIVESPGKIKKIQGFLGNDWQVMASVGHVRDLPPHDLGINEADLRPRYVPTERGRTVLAKLARAVELADSVFLATDPDREGEAIAWHLADALGLRNPQRVTYTEITEQAVKGAILQPRELDMRLVAAQEGRRVLDRLVGYKVSGPLSRLAGRKSSAGRVQSPALRLVVEREREIRAFKVTTHYGVDLIFDALDNITPGWKAQWKVKPWLEAGQDYLLDKALATTVAGVRRVTVLSCEESENRVAPPAPFTTSTLQQAASNALKMSPKETMGLAQRLYEAGHITYMRTDSPNLSEEAVACIQEYCRSQNWPVVAKPRHWKSKEGAQEAHEAIRPTHIEIEEAGETDGEKALYALIRQRTLASQLADAVFAVRTVRLVGNPVEDRGPEFEAKGRTLVSPGWKVVLGGDQADEGEEEPENPVPKLQAGSQLTVGEGRVTIHKTKPPARFSEASLVKALEDRGIGRPSTYAAILENILRREYVRLEKRKLVPTPAGEDVVDALLGRFGFVDFTYTKGMEENLDALAAGQARYLDVMRQFTSGLDGELSAFLATINHACPECGKPLRRISKASGKDGRGGYDFWGCTGYPDCRATFTNEDGKPGGRVEPRQKPPRSAVKCPECGKPLVHRRKEGAKGYNFWGCSGYPNCKVSFPDAGDRPDMKGGKS</sequence>
<feature type="site" description="Interaction with DNA" evidence="10">
    <location>
        <position position="32"/>
    </location>
</feature>
<dbReference type="PROSITE" id="PS52039">
    <property type="entry name" value="TOPO_IA_2"/>
    <property type="match status" value="1"/>
</dbReference>
<dbReference type="CDD" id="cd00186">
    <property type="entry name" value="TOP1Ac"/>
    <property type="match status" value="1"/>
</dbReference>
<dbReference type="SMART" id="SM00493">
    <property type="entry name" value="TOPRIM"/>
    <property type="match status" value="1"/>
</dbReference>
<dbReference type="PANTHER" id="PTHR42785:SF1">
    <property type="entry name" value="DNA TOPOISOMERASE"/>
    <property type="match status" value="1"/>
</dbReference>
<dbReference type="OrthoDB" id="9804262at2"/>
<evidence type="ECO:0000256" key="5">
    <source>
        <dbReference type="ARBA" id="ARBA00022833"/>
    </source>
</evidence>
<dbReference type="GO" id="GO:0006265">
    <property type="term" value="P:DNA topological change"/>
    <property type="evidence" value="ECO:0007669"/>
    <property type="project" value="UniProtKB-UniRule"/>
</dbReference>
<dbReference type="PROSITE" id="PS50880">
    <property type="entry name" value="TOPRIM"/>
    <property type="match status" value="1"/>
</dbReference>
<dbReference type="InterPro" id="IPR003602">
    <property type="entry name" value="Topo_IA_DNA-bd_dom"/>
</dbReference>
<evidence type="ECO:0000256" key="3">
    <source>
        <dbReference type="ARBA" id="ARBA00022723"/>
    </source>
</evidence>
<evidence type="ECO:0000313" key="14">
    <source>
        <dbReference type="EMBL" id="EIG52094.1"/>
    </source>
</evidence>
<comment type="catalytic activity">
    <reaction evidence="1 10">
        <text>ATP-independent breakage of single-stranded DNA, followed by passage and rejoining.</text>
        <dbReference type="EC" id="5.6.2.1"/>
    </reaction>
</comment>
<evidence type="ECO:0000256" key="6">
    <source>
        <dbReference type="ARBA" id="ARBA00022842"/>
    </source>
</evidence>
<gene>
    <name evidence="10" type="primary">topA</name>
    <name evidence="14" type="ORF">DesU5LDRAFT_0386</name>
</gene>
<dbReference type="GO" id="GO:0003917">
    <property type="term" value="F:DNA topoisomerase type I (single strand cut, ATP-independent) activity"/>
    <property type="evidence" value="ECO:0007669"/>
    <property type="project" value="UniProtKB-UniRule"/>
</dbReference>
<feature type="site" description="Interaction with DNA" evidence="10">
    <location>
        <position position="136"/>
    </location>
</feature>
<dbReference type="InterPro" id="IPR013497">
    <property type="entry name" value="Topo_IA_cen"/>
</dbReference>
<keyword evidence="3" id="KW-0479">Metal-binding</keyword>
<dbReference type="SUPFAM" id="SSF56712">
    <property type="entry name" value="Prokaryotic type I DNA topoisomerase"/>
    <property type="match status" value="1"/>
</dbReference>
<protein>
    <recommendedName>
        <fullName evidence="10">DNA topoisomerase 1</fullName>
        <ecNumber evidence="10">5.6.2.1</ecNumber>
    </recommendedName>
    <alternativeName>
        <fullName evidence="10">DNA topoisomerase I</fullName>
    </alternativeName>
</protein>
<keyword evidence="6" id="KW-0460">Magnesium</keyword>
<keyword evidence="7 10" id="KW-0799">Topoisomerase</keyword>
<feature type="site" description="Interaction with DNA" evidence="10">
    <location>
        <position position="135"/>
    </location>
</feature>
<dbReference type="Pfam" id="PF01396">
    <property type="entry name" value="Zn_ribbon_Top1"/>
    <property type="match status" value="2"/>
</dbReference>
<organism evidence="14">
    <name type="scientific">Desulfovibrio sp. U5L</name>
    <dbReference type="NCBI Taxonomy" id="596152"/>
    <lineage>
        <taxon>Bacteria</taxon>
        <taxon>Pseudomonadati</taxon>
        <taxon>Thermodesulfobacteriota</taxon>
        <taxon>Desulfovibrionia</taxon>
        <taxon>Desulfovibrionales</taxon>
        <taxon>Desulfovibrionaceae</taxon>
        <taxon>Desulfovibrio</taxon>
    </lineage>
</organism>
<dbReference type="InterPro" id="IPR005733">
    <property type="entry name" value="TopoI_bac-type"/>
</dbReference>
<accession>I2PX38</accession>
<dbReference type="PANTHER" id="PTHR42785">
    <property type="entry name" value="DNA TOPOISOMERASE, TYPE IA, CORE"/>
    <property type="match status" value="1"/>
</dbReference>
<dbReference type="Pfam" id="PF01751">
    <property type="entry name" value="Toprim"/>
    <property type="match status" value="1"/>
</dbReference>
<dbReference type="AlphaFoldDB" id="I2PX38"/>